<dbReference type="EMBL" id="ASGP02000002">
    <property type="protein sequence ID" value="KAH9521529.1"/>
    <property type="molecule type" value="Genomic_DNA"/>
</dbReference>
<accession>A0A922L6B2</accession>
<keyword evidence="2" id="KW-1185">Reference proteome</keyword>
<protein>
    <submittedName>
        <fullName evidence="1">Uncharacterized protein</fullName>
    </submittedName>
</protein>
<organism evidence="1 2">
    <name type="scientific">Dermatophagoides farinae</name>
    <name type="common">American house dust mite</name>
    <dbReference type="NCBI Taxonomy" id="6954"/>
    <lineage>
        <taxon>Eukaryota</taxon>
        <taxon>Metazoa</taxon>
        <taxon>Ecdysozoa</taxon>
        <taxon>Arthropoda</taxon>
        <taxon>Chelicerata</taxon>
        <taxon>Arachnida</taxon>
        <taxon>Acari</taxon>
        <taxon>Acariformes</taxon>
        <taxon>Sarcoptiformes</taxon>
        <taxon>Astigmata</taxon>
        <taxon>Psoroptidia</taxon>
        <taxon>Analgoidea</taxon>
        <taxon>Pyroglyphidae</taxon>
        <taxon>Dermatophagoidinae</taxon>
        <taxon>Dermatophagoides</taxon>
    </lineage>
</organism>
<evidence type="ECO:0000313" key="2">
    <source>
        <dbReference type="Proteomes" id="UP000790347"/>
    </source>
</evidence>
<dbReference type="Proteomes" id="UP000790347">
    <property type="component" value="Unassembled WGS sequence"/>
</dbReference>
<reference evidence="1" key="1">
    <citation type="submission" date="2013-05" db="EMBL/GenBank/DDBJ databases">
        <authorList>
            <person name="Yim A.K.Y."/>
            <person name="Chan T.F."/>
            <person name="Ji K.M."/>
            <person name="Liu X.Y."/>
            <person name="Zhou J.W."/>
            <person name="Li R.Q."/>
            <person name="Yang K.Y."/>
            <person name="Li J."/>
            <person name="Li M."/>
            <person name="Law P.T.W."/>
            <person name="Wu Y.L."/>
            <person name="Cai Z.L."/>
            <person name="Qin H."/>
            <person name="Bao Y."/>
            <person name="Leung R.K.K."/>
            <person name="Ng P.K.S."/>
            <person name="Zou J."/>
            <person name="Zhong X.J."/>
            <person name="Ran P.X."/>
            <person name="Zhong N.S."/>
            <person name="Liu Z.G."/>
            <person name="Tsui S.K.W."/>
        </authorList>
    </citation>
    <scope>NUCLEOTIDE SEQUENCE</scope>
    <source>
        <strain evidence="1">Derf</strain>
        <tissue evidence="1">Whole organism</tissue>
    </source>
</reference>
<evidence type="ECO:0000313" key="1">
    <source>
        <dbReference type="EMBL" id="KAH9521529.1"/>
    </source>
</evidence>
<reference evidence="1" key="2">
    <citation type="journal article" date="2022" name="Res Sq">
        <title>Comparative Genomics Reveals Insights into the Divergent Evolution of Astigmatic Mites and Household Pest Adaptations.</title>
        <authorList>
            <person name="Xiong Q."/>
            <person name="Wan A.T.-Y."/>
            <person name="Liu X.-Y."/>
            <person name="Fung C.S.-H."/>
            <person name="Xiao X."/>
            <person name="Malainual N."/>
            <person name="Hou J."/>
            <person name="Wang L."/>
            <person name="Wang M."/>
            <person name="Yang K."/>
            <person name="Cui Y."/>
            <person name="Leung E."/>
            <person name="Nong W."/>
            <person name="Shin S.-K."/>
            <person name="Au S."/>
            <person name="Jeong K.Y."/>
            <person name="Chew F.T."/>
            <person name="Hui J."/>
            <person name="Leung T.F."/>
            <person name="Tungtrongchitr A."/>
            <person name="Zhong N."/>
            <person name="Liu Z."/>
            <person name="Tsui S."/>
        </authorList>
    </citation>
    <scope>NUCLEOTIDE SEQUENCE</scope>
    <source>
        <strain evidence="1">Derf</strain>
        <tissue evidence="1">Whole organism</tissue>
    </source>
</reference>
<gene>
    <name evidence="1" type="ORF">DERF_005178</name>
</gene>
<sequence length="53" mass="6449">MTIMSFCNYCMTNLRRHLLINFGNYYWRIDKRFNIVHRCPLFSTLLDNLSSSK</sequence>
<name>A0A922L6B2_DERFA</name>
<proteinExistence type="predicted"/>
<dbReference type="AlphaFoldDB" id="A0A922L6B2"/>
<comment type="caution">
    <text evidence="1">The sequence shown here is derived from an EMBL/GenBank/DDBJ whole genome shotgun (WGS) entry which is preliminary data.</text>
</comment>